<feature type="coiled-coil region" evidence="1">
    <location>
        <begin position="66"/>
        <end position="100"/>
    </location>
</feature>
<gene>
    <name evidence="3" type="ORF">CAEBREN_08049</name>
</gene>
<evidence type="ECO:0000256" key="1">
    <source>
        <dbReference type="SAM" id="Coils"/>
    </source>
</evidence>
<keyword evidence="1" id="KW-0175">Coiled coil</keyword>
<reference evidence="4" key="1">
    <citation type="submission" date="2011-07" db="EMBL/GenBank/DDBJ databases">
        <authorList>
            <consortium name="Caenorhabditis brenneri Sequencing and Analysis Consortium"/>
            <person name="Wilson R.K."/>
        </authorList>
    </citation>
    <scope>NUCLEOTIDE SEQUENCE [LARGE SCALE GENOMIC DNA]</scope>
    <source>
        <strain evidence="4">PB2801</strain>
    </source>
</reference>
<dbReference type="EMBL" id="GL379971">
    <property type="protein sequence ID" value="EGT39499.1"/>
    <property type="molecule type" value="Genomic_DNA"/>
</dbReference>
<evidence type="ECO:0000313" key="3">
    <source>
        <dbReference type="EMBL" id="EGT39499.1"/>
    </source>
</evidence>
<evidence type="ECO:0000256" key="2">
    <source>
        <dbReference type="SAM" id="Phobius"/>
    </source>
</evidence>
<dbReference type="HOGENOM" id="CLU_1504751_0_0_1"/>
<protein>
    <submittedName>
        <fullName evidence="3">Uncharacterized protein</fullName>
    </submittedName>
</protein>
<keyword evidence="2" id="KW-0812">Transmembrane</keyword>
<accession>G0NXD6</accession>
<keyword evidence="4" id="KW-1185">Reference proteome</keyword>
<proteinExistence type="predicted"/>
<dbReference type="InParanoid" id="G0NXD6"/>
<dbReference type="Proteomes" id="UP000008068">
    <property type="component" value="Unassembled WGS sequence"/>
</dbReference>
<dbReference type="AlphaFoldDB" id="G0NXD6"/>
<feature type="transmembrane region" description="Helical" evidence="2">
    <location>
        <begin position="161"/>
        <end position="178"/>
    </location>
</feature>
<organism evidence="4">
    <name type="scientific">Caenorhabditis brenneri</name>
    <name type="common">Nematode worm</name>
    <dbReference type="NCBI Taxonomy" id="135651"/>
    <lineage>
        <taxon>Eukaryota</taxon>
        <taxon>Metazoa</taxon>
        <taxon>Ecdysozoa</taxon>
        <taxon>Nematoda</taxon>
        <taxon>Chromadorea</taxon>
        <taxon>Rhabditida</taxon>
        <taxon>Rhabditina</taxon>
        <taxon>Rhabditomorpha</taxon>
        <taxon>Rhabditoidea</taxon>
        <taxon>Rhabditidae</taxon>
        <taxon>Peloderinae</taxon>
        <taxon>Caenorhabditis</taxon>
    </lineage>
</organism>
<sequence length="179" mass="20398">MAQSALIAKLDNLQSELNAAYARNQRLVVAVDEISRLSLVVQSANQRLCSCIDELTRVHSMKCHENALLVNRIIELEAVVAQLRSENATTEEFVNKLNKELFFNAEQREDMLAGELGRALQREADLQAQCSRLLKVYRFIYRNLDKLRHQLALIYVPHKSNAVWGIIILTAIMFLYAAV</sequence>
<evidence type="ECO:0000313" key="4">
    <source>
        <dbReference type="Proteomes" id="UP000008068"/>
    </source>
</evidence>
<keyword evidence="2" id="KW-1133">Transmembrane helix</keyword>
<name>G0NXD6_CAEBE</name>
<keyword evidence="2" id="KW-0472">Membrane</keyword>